<protein>
    <recommendedName>
        <fullName evidence="10">Endoglucanase</fullName>
        <ecNumber evidence="10">3.2.1.4</ecNumber>
    </recommendedName>
</protein>
<comment type="caution">
    <text evidence="12">The sequence shown here is derived from an EMBL/GenBank/DDBJ whole genome shotgun (WGS) entry which is preliminary data.</text>
</comment>
<evidence type="ECO:0000259" key="11">
    <source>
        <dbReference type="Pfam" id="PF00759"/>
    </source>
</evidence>
<comment type="similarity">
    <text evidence="2 8 10">Belongs to the glycosyl hydrolase 9 (cellulase E) family.</text>
</comment>
<dbReference type="InterPro" id="IPR033126">
    <property type="entry name" value="Glyco_hydro_9_Asp/Glu_AS"/>
</dbReference>
<evidence type="ECO:0000313" key="12">
    <source>
        <dbReference type="EMBL" id="KAJ4967287.1"/>
    </source>
</evidence>
<sequence length="486" mass="54262">MGLYWVPVPGVVICALMIVGVSSHPDYREALSKSIAFFEGQRSGKLPANQRITWRFDTGLFDGSPENVDLIGGYYDAGDNIKFGLPMAFTTTMLAWSVIEYGKQMSDELHNAREAIRWGTDYLLKASSRLPDAFYVQVGDPEADHNCWQRPEDIDTPQKVYKVTQEFPGSEVAGETAAALAAASIVFKHVDPQYSKTLLETAEKAFAFGNNYKGNYSEFLTSAVCPYYCSYSGFDDELQWGAAWLFRATGISSYLHYVQYKYDGSSDSDTFSWDNKFIGTRLLLSRFNLVEKVEDIDGLLEAKDFVCNLLPESPSLATLYTPGGLMYKMNGSNLQYVTSTAFVFITFAKYMKHANKTFQCGELLVTPTLLKEHAKKQVDYILGDNPQGMSYMVGFGKKFPQRIHHRGSSLPSLKQKSEPFGCKDGFNSYFSEEPNPNILTGAIVGGPDQYDNFADDRDNYAQSEPATYINAPLVGTLAYLASRYES</sequence>
<dbReference type="OrthoDB" id="10257085at2759"/>
<evidence type="ECO:0000256" key="4">
    <source>
        <dbReference type="ARBA" id="ARBA00023001"/>
    </source>
</evidence>
<keyword evidence="3 8" id="KW-0378">Hydrolase</keyword>
<dbReference type="FunFam" id="1.50.10.10:FF:000020">
    <property type="entry name" value="Endoglucanase"/>
    <property type="match status" value="1"/>
</dbReference>
<dbReference type="InterPro" id="IPR018221">
    <property type="entry name" value="Glyco_hydro_9_His_AS"/>
</dbReference>
<evidence type="ECO:0000313" key="13">
    <source>
        <dbReference type="Proteomes" id="UP001141806"/>
    </source>
</evidence>
<dbReference type="Pfam" id="PF00759">
    <property type="entry name" value="Glyco_hydro_9"/>
    <property type="match status" value="1"/>
</dbReference>
<evidence type="ECO:0000256" key="6">
    <source>
        <dbReference type="ARBA" id="ARBA00023295"/>
    </source>
</evidence>
<evidence type="ECO:0000256" key="2">
    <source>
        <dbReference type="ARBA" id="ARBA00007072"/>
    </source>
</evidence>
<dbReference type="Gene3D" id="1.50.10.10">
    <property type="match status" value="1"/>
</dbReference>
<dbReference type="PROSITE" id="PS00698">
    <property type="entry name" value="GH9_3"/>
    <property type="match status" value="1"/>
</dbReference>
<feature type="active site" evidence="9">
    <location>
        <position position="455"/>
    </location>
</feature>
<dbReference type="InterPro" id="IPR008928">
    <property type="entry name" value="6-hairpin_glycosidase_sf"/>
</dbReference>
<dbReference type="PANTHER" id="PTHR22298">
    <property type="entry name" value="ENDO-1,4-BETA-GLUCANASE"/>
    <property type="match status" value="1"/>
</dbReference>
<reference evidence="12" key="1">
    <citation type="journal article" date="2023" name="Plant J.">
        <title>The genome of the king protea, Protea cynaroides.</title>
        <authorList>
            <person name="Chang J."/>
            <person name="Duong T.A."/>
            <person name="Schoeman C."/>
            <person name="Ma X."/>
            <person name="Roodt D."/>
            <person name="Barker N."/>
            <person name="Li Z."/>
            <person name="Van de Peer Y."/>
            <person name="Mizrachi E."/>
        </authorList>
    </citation>
    <scope>NUCLEOTIDE SEQUENCE</scope>
    <source>
        <tissue evidence="12">Young leaves</tissue>
    </source>
</reference>
<keyword evidence="6 8" id="KW-0326">Glycosidase</keyword>
<dbReference type="SUPFAM" id="SSF48208">
    <property type="entry name" value="Six-hairpin glycosidases"/>
    <property type="match status" value="1"/>
</dbReference>
<evidence type="ECO:0000256" key="1">
    <source>
        <dbReference type="ARBA" id="ARBA00000966"/>
    </source>
</evidence>
<proteinExistence type="inferred from homology"/>
<dbReference type="GO" id="GO:0030245">
    <property type="term" value="P:cellulose catabolic process"/>
    <property type="evidence" value="ECO:0007669"/>
    <property type="project" value="UniProtKB-KW"/>
</dbReference>
<feature type="active site" evidence="8">
    <location>
        <position position="404"/>
    </location>
</feature>
<evidence type="ECO:0000256" key="10">
    <source>
        <dbReference type="RuleBase" id="RU361166"/>
    </source>
</evidence>
<feature type="active site" evidence="9">
    <location>
        <position position="464"/>
    </location>
</feature>
<comment type="catalytic activity">
    <reaction evidence="1 10">
        <text>Endohydrolysis of (1-&gt;4)-beta-D-glucosidic linkages in cellulose, lichenin and cereal beta-D-glucans.</text>
        <dbReference type="EC" id="3.2.1.4"/>
    </reaction>
</comment>
<evidence type="ECO:0000256" key="9">
    <source>
        <dbReference type="PROSITE-ProRule" id="PRU10060"/>
    </source>
</evidence>
<evidence type="ECO:0000256" key="3">
    <source>
        <dbReference type="ARBA" id="ARBA00022801"/>
    </source>
</evidence>
<evidence type="ECO:0000256" key="5">
    <source>
        <dbReference type="ARBA" id="ARBA00023277"/>
    </source>
</evidence>
<dbReference type="InterPro" id="IPR001701">
    <property type="entry name" value="Glyco_hydro_9"/>
</dbReference>
<dbReference type="InterPro" id="IPR012341">
    <property type="entry name" value="6hp_glycosidase-like_sf"/>
</dbReference>
<keyword evidence="13" id="KW-1185">Reference proteome</keyword>
<keyword evidence="7 8" id="KW-0624">Polysaccharide degradation</keyword>
<keyword evidence="5 8" id="KW-0119">Carbohydrate metabolism</keyword>
<dbReference type="Proteomes" id="UP001141806">
    <property type="component" value="Unassembled WGS sequence"/>
</dbReference>
<dbReference type="PROSITE" id="PS00592">
    <property type="entry name" value="GH9_2"/>
    <property type="match status" value="1"/>
</dbReference>
<keyword evidence="4 10" id="KW-0136">Cellulose degradation</keyword>
<organism evidence="12 13">
    <name type="scientific">Protea cynaroides</name>
    <dbReference type="NCBI Taxonomy" id="273540"/>
    <lineage>
        <taxon>Eukaryota</taxon>
        <taxon>Viridiplantae</taxon>
        <taxon>Streptophyta</taxon>
        <taxon>Embryophyta</taxon>
        <taxon>Tracheophyta</taxon>
        <taxon>Spermatophyta</taxon>
        <taxon>Magnoliopsida</taxon>
        <taxon>Proteales</taxon>
        <taxon>Proteaceae</taxon>
        <taxon>Protea</taxon>
    </lineage>
</organism>
<accession>A0A9Q0QPN2</accession>
<gene>
    <name evidence="12" type="ORF">NE237_019136</name>
</gene>
<evidence type="ECO:0000256" key="7">
    <source>
        <dbReference type="ARBA" id="ARBA00023326"/>
    </source>
</evidence>
<name>A0A9Q0QPN2_9MAGN</name>
<dbReference type="EC" id="3.2.1.4" evidence="10"/>
<evidence type="ECO:0000256" key="8">
    <source>
        <dbReference type="PROSITE-ProRule" id="PRU10059"/>
    </source>
</evidence>
<dbReference type="AlphaFoldDB" id="A0A9Q0QPN2"/>
<dbReference type="GO" id="GO:0008810">
    <property type="term" value="F:cellulase activity"/>
    <property type="evidence" value="ECO:0007669"/>
    <property type="project" value="UniProtKB-EC"/>
</dbReference>
<feature type="domain" description="Glycoside hydrolase family 9" evidence="11">
    <location>
        <begin position="27"/>
        <end position="477"/>
    </location>
</feature>
<dbReference type="EMBL" id="JAMYWD010000007">
    <property type="protein sequence ID" value="KAJ4967287.1"/>
    <property type="molecule type" value="Genomic_DNA"/>
</dbReference>